<dbReference type="EMBL" id="OCNK01000003">
    <property type="protein sequence ID" value="SOE00951.1"/>
    <property type="molecule type" value="Genomic_DNA"/>
</dbReference>
<dbReference type="SUPFAM" id="SSF109854">
    <property type="entry name" value="DinB/YfiT-like putative metalloenzymes"/>
    <property type="match status" value="1"/>
</dbReference>
<feature type="domain" description="Mycothiol-dependent maleylpyruvate isomerase metal-binding" evidence="1">
    <location>
        <begin position="13"/>
        <end position="92"/>
    </location>
</feature>
<evidence type="ECO:0000313" key="2">
    <source>
        <dbReference type="EMBL" id="SOE00951.1"/>
    </source>
</evidence>
<dbReference type="InterPro" id="IPR017517">
    <property type="entry name" value="Maleyloyr_isom"/>
</dbReference>
<evidence type="ECO:0000259" key="1">
    <source>
        <dbReference type="Pfam" id="PF11716"/>
    </source>
</evidence>
<protein>
    <submittedName>
        <fullName evidence="2">TIGR03083 family protein</fullName>
    </submittedName>
</protein>
<proteinExistence type="predicted"/>
<dbReference type="Proteomes" id="UP000219482">
    <property type="component" value="Unassembled WGS sequence"/>
</dbReference>
<sequence length="198" mass="20305">MTDPQSWVASTYDGLADLLASAPEDTWDAPTLCEGWQVRHVVAHVAMPVRLTPEQFGAEMAAAGGDFGVLSDTVAARDAALPVTDQLAALRSPRLHAWEPPGGGAAGALSHAVIHSLDVTVGLGRPSVAPPDAVVAVLDQLTAVDGAFFGIELSGVRLEAADADWSWGSGDVVRADAGSLVALLGGRTLPDGRSLPRG</sequence>
<reference evidence="3" key="1">
    <citation type="submission" date="2017-09" db="EMBL/GenBank/DDBJ databases">
        <authorList>
            <person name="Varghese N."/>
            <person name="Submissions S."/>
        </authorList>
    </citation>
    <scope>NUCLEOTIDE SEQUENCE [LARGE SCALE GENOMIC DNA]</scope>
    <source>
        <strain evidence="3">DSM 44270</strain>
    </source>
</reference>
<accession>A0A286GZM8</accession>
<gene>
    <name evidence="2" type="ORF">SAMN06272739_2881</name>
</gene>
<dbReference type="RefSeq" id="WP_097184561.1">
    <property type="nucleotide sequence ID" value="NZ_OCNK01000003.1"/>
</dbReference>
<name>A0A286GZM8_9ACTN</name>
<dbReference type="GO" id="GO:0046872">
    <property type="term" value="F:metal ion binding"/>
    <property type="evidence" value="ECO:0007669"/>
    <property type="project" value="InterPro"/>
</dbReference>
<keyword evidence="3" id="KW-1185">Reference proteome</keyword>
<organism evidence="2 3">
    <name type="scientific">Blastococcus haudaquaticus</name>
    <dbReference type="NCBI Taxonomy" id="1938745"/>
    <lineage>
        <taxon>Bacteria</taxon>
        <taxon>Bacillati</taxon>
        <taxon>Actinomycetota</taxon>
        <taxon>Actinomycetes</taxon>
        <taxon>Geodermatophilales</taxon>
        <taxon>Geodermatophilaceae</taxon>
        <taxon>Blastococcus</taxon>
    </lineage>
</organism>
<dbReference type="InterPro" id="IPR024344">
    <property type="entry name" value="MDMPI_metal-binding"/>
</dbReference>
<evidence type="ECO:0000313" key="3">
    <source>
        <dbReference type="Proteomes" id="UP000219482"/>
    </source>
</evidence>
<dbReference type="Pfam" id="PF11716">
    <property type="entry name" value="MDMPI_N"/>
    <property type="match status" value="1"/>
</dbReference>
<dbReference type="OrthoDB" id="5178565at2"/>
<dbReference type="InterPro" id="IPR034660">
    <property type="entry name" value="DinB/YfiT-like"/>
</dbReference>
<dbReference type="NCBIfam" id="TIGR03083">
    <property type="entry name" value="maleylpyruvate isomerase family mycothiol-dependent enzyme"/>
    <property type="match status" value="1"/>
</dbReference>
<dbReference type="AlphaFoldDB" id="A0A286GZM8"/>
<dbReference type="Gene3D" id="1.20.120.450">
    <property type="entry name" value="dinb family like domain"/>
    <property type="match status" value="1"/>
</dbReference>